<dbReference type="Proteomes" id="UP000240883">
    <property type="component" value="Unassembled WGS sequence"/>
</dbReference>
<dbReference type="EMBL" id="KZ678132">
    <property type="protein sequence ID" value="PSN70544.1"/>
    <property type="molecule type" value="Genomic_DNA"/>
</dbReference>
<dbReference type="STRING" id="1448308.A0A2T2NYP5"/>
<dbReference type="InterPro" id="IPR042098">
    <property type="entry name" value="TauD-like_sf"/>
</dbReference>
<reference evidence="2 3" key="1">
    <citation type="journal article" date="2018" name="Front. Microbiol.">
        <title>Genome-Wide Analysis of Corynespora cassiicola Leaf Fall Disease Putative Effectors.</title>
        <authorList>
            <person name="Lopez D."/>
            <person name="Ribeiro S."/>
            <person name="Label P."/>
            <person name="Fumanal B."/>
            <person name="Venisse J.S."/>
            <person name="Kohler A."/>
            <person name="de Oliveira R.R."/>
            <person name="Labutti K."/>
            <person name="Lipzen A."/>
            <person name="Lail K."/>
            <person name="Bauer D."/>
            <person name="Ohm R.A."/>
            <person name="Barry K.W."/>
            <person name="Spatafora J."/>
            <person name="Grigoriev I.V."/>
            <person name="Martin F.M."/>
            <person name="Pujade-Renaud V."/>
        </authorList>
    </citation>
    <scope>NUCLEOTIDE SEQUENCE [LARGE SCALE GENOMIC DNA]</scope>
    <source>
        <strain evidence="2 3">Philippines</strain>
    </source>
</reference>
<evidence type="ECO:0000313" key="3">
    <source>
        <dbReference type="Proteomes" id="UP000240883"/>
    </source>
</evidence>
<dbReference type="GO" id="GO:0016491">
    <property type="term" value="F:oxidoreductase activity"/>
    <property type="evidence" value="ECO:0007669"/>
    <property type="project" value="UniProtKB-KW"/>
</dbReference>
<protein>
    <submittedName>
        <fullName evidence="2">Uncharacterized protein</fullName>
    </submittedName>
</protein>
<sequence length="87" mass="9753">LSPTGEIHRLLNGHHALFFKDVELHQQMTFPNPRTHSAGHCPTLATNLATTNEGPNTQSVHPQNEFTPGPHFQIHVLFHCLPTAMRE</sequence>
<dbReference type="Gene3D" id="3.60.130.10">
    <property type="entry name" value="Clavaminate synthase-like"/>
    <property type="match status" value="1"/>
</dbReference>
<dbReference type="OrthoDB" id="408743at2759"/>
<proteinExistence type="predicted"/>
<accession>A0A2T2NYP5</accession>
<gene>
    <name evidence="2" type="ORF">BS50DRAFT_489127</name>
</gene>
<feature type="non-terminal residue" evidence="2">
    <location>
        <position position="1"/>
    </location>
</feature>
<organism evidence="2 3">
    <name type="scientific">Corynespora cassiicola Philippines</name>
    <dbReference type="NCBI Taxonomy" id="1448308"/>
    <lineage>
        <taxon>Eukaryota</taxon>
        <taxon>Fungi</taxon>
        <taxon>Dikarya</taxon>
        <taxon>Ascomycota</taxon>
        <taxon>Pezizomycotina</taxon>
        <taxon>Dothideomycetes</taxon>
        <taxon>Pleosporomycetidae</taxon>
        <taxon>Pleosporales</taxon>
        <taxon>Corynesporascaceae</taxon>
        <taxon>Corynespora</taxon>
    </lineage>
</organism>
<dbReference type="AlphaFoldDB" id="A0A2T2NYP5"/>
<evidence type="ECO:0000313" key="2">
    <source>
        <dbReference type="EMBL" id="PSN70544.1"/>
    </source>
</evidence>
<evidence type="ECO:0000256" key="1">
    <source>
        <dbReference type="ARBA" id="ARBA00023002"/>
    </source>
</evidence>
<keyword evidence="3" id="KW-1185">Reference proteome</keyword>
<keyword evidence="1" id="KW-0560">Oxidoreductase</keyword>
<name>A0A2T2NYP5_CORCC</name>